<dbReference type="EMBL" id="CM010721">
    <property type="protein sequence ID" value="RZC70760.1"/>
    <property type="molecule type" value="Genomic_DNA"/>
</dbReference>
<dbReference type="AlphaFoldDB" id="A0A4Y7KEI7"/>
<dbReference type="Gramene" id="RZC70760">
    <property type="protein sequence ID" value="RZC70760"/>
    <property type="gene ID" value="C5167_033906"/>
</dbReference>
<feature type="non-terminal residue" evidence="1">
    <location>
        <position position="69"/>
    </location>
</feature>
<gene>
    <name evidence="1" type="ORF">C5167_033906</name>
</gene>
<sequence>MESDKLDHVPLAKRQRMLLSRQSLDTVSQQQDTCDMECITIFSVELGYLHLIMENSDSIITSVDEETTG</sequence>
<evidence type="ECO:0000313" key="1">
    <source>
        <dbReference type="EMBL" id="RZC70760.1"/>
    </source>
</evidence>
<reference evidence="1 2" key="1">
    <citation type="journal article" date="2018" name="Science">
        <title>The opium poppy genome and morphinan production.</title>
        <authorList>
            <person name="Guo L."/>
            <person name="Winzer T."/>
            <person name="Yang X."/>
            <person name="Li Y."/>
            <person name="Ning Z."/>
            <person name="He Z."/>
            <person name="Teodor R."/>
            <person name="Lu Y."/>
            <person name="Bowser T.A."/>
            <person name="Graham I.A."/>
            <person name="Ye K."/>
        </authorList>
    </citation>
    <scope>NUCLEOTIDE SEQUENCE [LARGE SCALE GENOMIC DNA]</scope>
    <source>
        <strain evidence="2">cv. HN1</strain>
        <tissue evidence="1">Leaves</tissue>
    </source>
</reference>
<accession>A0A4Y7KEI7</accession>
<dbReference type="Proteomes" id="UP000316621">
    <property type="component" value="Chromosome 7"/>
</dbReference>
<keyword evidence="2" id="KW-1185">Reference proteome</keyword>
<protein>
    <submittedName>
        <fullName evidence="1">Uncharacterized protein</fullName>
    </submittedName>
</protein>
<organism evidence="1 2">
    <name type="scientific">Papaver somniferum</name>
    <name type="common">Opium poppy</name>
    <dbReference type="NCBI Taxonomy" id="3469"/>
    <lineage>
        <taxon>Eukaryota</taxon>
        <taxon>Viridiplantae</taxon>
        <taxon>Streptophyta</taxon>
        <taxon>Embryophyta</taxon>
        <taxon>Tracheophyta</taxon>
        <taxon>Spermatophyta</taxon>
        <taxon>Magnoliopsida</taxon>
        <taxon>Ranunculales</taxon>
        <taxon>Papaveraceae</taxon>
        <taxon>Papaveroideae</taxon>
        <taxon>Papaver</taxon>
    </lineage>
</organism>
<evidence type="ECO:0000313" key="2">
    <source>
        <dbReference type="Proteomes" id="UP000316621"/>
    </source>
</evidence>
<name>A0A4Y7KEI7_PAPSO</name>
<proteinExistence type="predicted"/>